<gene>
    <name evidence="2" type="primary">Cnig_chr_IV.g13713</name>
    <name evidence="2" type="ORF">B9Z55_013713</name>
</gene>
<evidence type="ECO:0000313" key="3">
    <source>
        <dbReference type="Proteomes" id="UP000230233"/>
    </source>
</evidence>
<organism evidence="2 3">
    <name type="scientific">Caenorhabditis nigoni</name>
    <dbReference type="NCBI Taxonomy" id="1611254"/>
    <lineage>
        <taxon>Eukaryota</taxon>
        <taxon>Metazoa</taxon>
        <taxon>Ecdysozoa</taxon>
        <taxon>Nematoda</taxon>
        <taxon>Chromadorea</taxon>
        <taxon>Rhabditida</taxon>
        <taxon>Rhabditina</taxon>
        <taxon>Rhabditomorpha</taxon>
        <taxon>Rhabditoidea</taxon>
        <taxon>Rhabditidae</taxon>
        <taxon>Peloderinae</taxon>
        <taxon>Caenorhabditis</taxon>
    </lineage>
</organism>
<dbReference type="InterPro" id="IPR001810">
    <property type="entry name" value="F-box_dom"/>
</dbReference>
<feature type="domain" description="F-box" evidence="1">
    <location>
        <begin position="1"/>
        <end position="48"/>
    </location>
</feature>
<dbReference type="Proteomes" id="UP000230233">
    <property type="component" value="Chromosome IV"/>
</dbReference>
<dbReference type="AlphaFoldDB" id="A0A2G5U3G9"/>
<reference evidence="3" key="1">
    <citation type="submission" date="2017-10" db="EMBL/GenBank/DDBJ databases">
        <title>Rapid genome shrinkage in a self-fertile nematode reveals novel sperm competition proteins.</title>
        <authorList>
            <person name="Yin D."/>
            <person name="Schwarz E.M."/>
            <person name="Thomas C.G."/>
            <person name="Felde R.L."/>
            <person name="Korf I.F."/>
            <person name="Cutter A.D."/>
            <person name="Schartner C.M."/>
            <person name="Ralston E.J."/>
            <person name="Meyer B.J."/>
            <person name="Haag E.S."/>
        </authorList>
    </citation>
    <scope>NUCLEOTIDE SEQUENCE [LARGE SCALE GENOMIC DNA]</scope>
    <source>
        <strain evidence="3">JU1422</strain>
    </source>
</reference>
<accession>A0A2G5U3G9</accession>
<proteinExistence type="predicted"/>
<dbReference type="PROSITE" id="PS50181">
    <property type="entry name" value="FBOX"/>
    <property type="match status" value="1"/>
</dbReference>
<dbReference type="PANTHER" id="PTHR21503">
    <property type="entry name" value="F-BOX-CONTAINING HYPOTHETICAL PROTEIN C.ELEGANS"/>
    <property type="match status" value="1"/>
</dbReference>
<dbReference type="PANTHER" id="PTHR21503:SF8">
    <property type="entry name" value="F-BOX ASSOCIATED DOMAIN-CONTAINING PROTEIN-RELATED"/>
    <property type="match status" value="1"/>
</dbReference>
<keyword evidence="3" id="KW-1185">Reference proteome</keyword>
<evidence type="ECO:0000259" key="1">
    <source>
        <dbReference type="PROSITE" id="PS50181"/>
    </source>
</evidence>
<sequence length="365" mass="42795">MILSKYPSVVQQEILYHMELSDLFLLSFVSKNMKKLIKSSQMGRFRMMDSIEYDSDGIEQPWIHAFYRHKSFLQMNTFESEDAKYEYFQLNVSGKTINFRISDREYILPVAVFDLCDIEVVIKSIHSYLIDFFGESVQYNWKAEDTEKESEELFIPYIPKLNNVSFSINLFLEDEFAGMKKLENFFASNPVFKCIDITVMTTTGPFNPESKFYQAESIRTEQEELSCPDILRHFQGRQATVTCEKGELFDLIVLVNRWKSGEAFQKMEYLEFRKLSGVFLPNQNKVLNEIAAKHIDPTKKPPTHTLPKVYDGYCSPYLSNTYPIVSHTYVVRESDNRVASVQIEQNTLRFGVWDKTEEEFLRMMD</sequence>
<comment type="caution">
    <text evidence="2">The sequence shown here is derived from an EMBL/GenBank/DDBJ whole genome shotgun (WGS) entry which is preliminary data.</text>
</comment>
<dbReference type="Pfam" id="PF00646">
    <property type="entry name" value="F-box"/>
    <property type="match status" value="1"/>
</dbReference>
<evidence type="ECO:0000313" key="2">
    <source>
        <dbReference type="EMBL" id="PIC33901.1"/>
    </source>
</evidence>
<protein>
    <recommendedName>
        <fullName evidence="1">F-box domain-containing protein</fullName>
    </recommendedName>
</protein>
<dbReference type="EMBL" id="PDUG01000004">
    <property type="protein sequence ID" value="PIC33901.1"/>
    <property type="molecule type" value="Genomic_DNA"/>
</dbReference>
<name>A0A2G5U3G9_9PELO</name>